<keyword evidence="9" id="KW-1185">Reference proteome</keyword>
<keyword evidence="5 6" id="KW-0378">Hydrolase</keyword>
<evidence type="ECO:0000256" key="3">
    <source>
        <dbReference type="ARBA" id="ARBA00013208"/>
    </source>
</evidence>
<evidence type="ECO:0000256" key="6">
    <source>
        <dbReference type="RuleBase" id="RU362042"/>
    </source>
</evidence>
<protein>
    <recommendedName>
        <fullName evidence="4 6">Signal peptidase I</fullName>
        <ecNumber evidence="3 6">3.4.21.89</ecNumber>
    </recommendedName>
</protein>
<dbReference type="Gene3D" id="2.10.109.10">
    <property type="entry name" value="Umud Fragment, subunit A"/>
    <property type="match status" value="1"/>
</dbReference>
<dbReference type="InterPro" id="IPR000223">
    <property type="entry name" value="Pept_S26A_signal_pept_1"/>
</dbReference>
<gene>
    <name evidence="8" type="primary">lepB</name>
    <name evidence="8" type="ORF">NK718_07585</name>
</gene>
<accession>A0ABT1LDQ7</accession>
<comment type="caution">
    <text evidence="8">The sequence shown here is derived from an EMBL/GenBank/DDBJ whole genome shotgun (WGS) entry which is preliminary data.</text>
</comment>
<evidence type="ECO:0000256" key="2">
    <source>
        <dbReference type="ARBA" id="ARBA00009370"/>
    </source>
</evidence>
<dbReference type="InterPro" id="IPR036286">
    <property type="entry name" value="LexA/Signal_pep-like_sf"/>
</dbReference>
<dbReference type="PANTHER" id="PTHR43390">
    <property type="entry name" value="SIGNAL PEPTIDASE I"/>
    <property type="match status" value="1"/>
</dbReference>
<dbReference type="InterPro" id="IPR019533">
    <property type="entry name" value="Peptidase_S26"/>
</dbReference>
<dbReference type="CDD" id="cd06530">
    <property type="entry name" value="S26_SPase_I"/>
    <property type="match status" value="1"/>
</dbReference>
<evidence type="ECO:0000256" key="5">
    <source>
        <dbReference type="ARBA" id="ARBA00022801"/>
    </source>
</evidence>
<dbReference type="PANTHER" id="PTHR43390:SF1">
    <property type="entry name" value="CHLOROPLAST PROCESSING PEPTIDASE"/>
    <property type="match status" value="1"/>
</dbReference>
<comment type="catalytic activity">
    <reaction evidence="1 6">
        <text>Cleavage of hydrophobic, N-terminal signal or leader sequences from secreted and periplasmic proteins.</text>
        <dbReference type="EC" id="3.4.21.89"/>
    </reaction>
</comment>
<evidence type="ECO:0000313" key="9">
    <source>
        <dbReference type="Proteomes" id="UP001205890"/>
    </source>
</evidence>
<evidence type="ECO:0000313" key="8">
    <source>
        <dbReference type="EMBL" id="MCP8938373.1"/>
    </source>
</evidence>
<sequence>MTEPGRVANQKQADEGGILETIKVIIQALLIALVVRTFLFQPFNIPSGSLIPTLLIGDYLFVSKYSYGYSRYSFPYGPAIFSGRIWAAEPKRGDIVVFKLPRDNATDYIKRVIGLPNDRIQMIDGILHINGEPVKKERLGQQEVPAGAGYRDRATFYRETLPNGVSYTIQELDMFGNRLGRNTAVYAVPAGHFFMMGDNRDNSLDSRDMSSQGVGYVPFENLIGRAEIIFFSIREDGAAWRIWEWPWTVRWNRLLKPVG</sequence>
<keyword evidence="6" id="KW-0645">Protease</keyword>
<dbReference type="Proteomes" id="UP001205890">
    <property type="component" value="Unassembled WGS sequence"/>
</dbReference>
<dbReference type="EMBL" id="JANCLU010000005">
    <property type="protein sequence ID" value="MCP8938373.1"/>
    <property type="molecule type" value="Genomic_DNA"/>
</dbReference>
<dbReference type="Pfam" id="PF10502">
    <property type="entry name" value="Peptidase_S26"/>
    <property type="match status" value="1"/>
</dbReference>
<evidence type="ECO:0000256" key="4">
    <source>
        <dbReference type="ARBA" id="ARBA00019232"/>
    </source>
</evidence>
<comment type="subcellular location">
    <subcellularLocation>
        <location evidence="6">Membrane</location>
        <topology evidence="6">Single-pass type II membrane protein</topology>
    </subcellularLocation>
</comment>
<name>A0ABT1LDQ7_9HYPH</name>
<dbReference type="SUPFAM" id="SSF51306">
    <property type="entry name" value="LexA/Signal peptidase"/>
    <property type="match status" value="1"/>
</dbReference>
<dbReference type="PROSITE" id="PS00761">
    <property type="entry name" value="SPASE_I_3"/>
    <property type="match status" value="1"/>
</dbReference>
<proteinExistence type="inferred from homology"/>
<dbReference type="InterPro" id="IPR019758">
    <property type="entry name" value="Pept_S26A_signal_pept_1_CS"/>
</dbReference>
<reference evidence="8 9" key="1">
    <citation type="submission" date="2022-07" db="EMBL/GenBank/DDBJ databases">
        <authorList>
            <person name="Li W.-J."/>
            <person name="Deng Q.-Q."/>
        </authorList>
    </citation>
    <scope>NUCLEOTIDE SEQUENCE [LARGE SCALE GENOMIC DNA]</scope>
    <source>
        <strain evidence="8 9">SYSU M60028</strain>
    </source>
</reference>
<dbReference type="GO" id="GO:0009003">
    <property type="term" value="F:signal peptidase activity"/>
    <property type="evidence" value="ECO:0007669"/>
    <property type="project" value="UniProtKB-EC"/>
</dbReference>
<dbReference type="NCBIfam" id="TIGR02227">
    <property type="entry name" value="sigpep_I_bact"/>
    <property type="match status" value="1"/>
</dbReference>
<evidence type="ECO:0000259" key="7">
    <source>
        <dbReference type="Pfam" id="PF10502"/>
    </source>
</evidence>
<dbReference type="RefSeq" id="WP_254740215.1">
    <property type="nucleotide sequence ID" value="NZ_JANCLU010000005.1"/>
</dbReference>
<comment type="similarity">
    <text evidence="2 6">Belongs to the peptidase S26 family.</text>
</comment>
<evidence type="ECO:0000256" key="1">
    <source>
        <dbReference type="ARBA" id="ARBA00000677"/>
    </source>
</evidence>
<dbReference type="PRINTS" id="PR00727">
    <property type="entry name" value="LEADERPTASE"/>
</dbReference>
<dbReference type="EC" id="3.4.21.89" evidence="3 6"/>
<feature type="domain" description="Peptidase S26" evidence="7">
    <location>
        <begin position="19"/>
        <end position="231"/>
    </location>
</feature>
<organism evidence="8 9">
    <name type="scientific">Alsobacter ponti</name>
    <dbReference type="NCBI Taxonomy" id="2962936"/>
    <lineage>
        <taxon>Bacteria</taxon>
        <taxon>Pseudomonadati</taxon>
        <taxon>Pseudomonadota</taxon>
        <taxon>Alphaproteobacteria</taxon>
        <taxon>Hyphomicrobiales</taxon>
        <taxon>Alsobacteraceae</taxon>
        <taxon>Alsobacter</taxon>
    </lineage>
</organism>